<dbReference type="SUPFAM" id="SSF88723">
    <property type="entry name" value="PIN domain-like"/>
    <property type="match status" value="1"/>
</dbReference>
<sequence>MFEESASLLLSNPECVVPRQVLEELERIASGPGPIHRRRAARLAIEALRRESCRVVDTSAESADEAILALALSDQEAIVATADNELRRRLREKGLPNIYYRRSRHGLMLEGD</sequence>
<dbReference type="InterPro" id="IPR029060">
    <property type="entry name" value="PIN-like_dom_sf"/>
</dbReference>
<comment type="caution">
    <text evidence="2">The sequence shown here is derived from an EMBL/GenBank/DDBJ whole genome shotgun (WGS) entry which is preliminary data.</text>
</comment>
<name>A0A0V8RTM9_PYROC</name>
<dbReference type="Proteomes" id="UP000053352">
    <property type="component" value="Unassembled WGS sequence"/>
</dbReference>
<organism evidence="2 3">
    <name type="scientific">Pyrodictium occultum</name>
    <dbReference type="NCBI Taxonomy" id="2309"/>
    <lineage>
        <taxon>Archaea</taxon>
        <taxon>Thermoproteota</taxon>
        <taxon>Thermoprotei</taxon>
        <taxon>Desulfurococcales</taxon>
        <taxon>Pyrodictiaceae</taxon>
        <taxon>Pyrodictium</taxon>
    </lineage>
</organism>
<dbReference type="CDD" id="cd09879">
    <property type="entry name" value="PIN_VapC_AF0591-like"/>
    <property type="match status" value="1"/>
</dbReference>
<dbReference type="Pfam" id="PF18477">
    <property type="entry name" value="PIN_9"/>
    <property type="match status" value="1"/>
</dbReference>
<reference evidence="2 3" key="1">
    <citation type="submission" date="2015-11" db="EMBL/GenBank/DDBJ databases">
        <title>Genome sequence of Pyrodictium occultum PL-19, a marine hyperthermophilic archaeon isolated from Volcano, Italy.</title>
        <authorList>
            <person name="Utturkar S."/>
            <person name="Huber H."/>
            <person name="Leptihn S."/>
            <person name="Brown S."/>
            <person name="Stetter K.O."/>
            <person name="Podar M."/>
        </authorList>
    </citation>
    <scope>NUCLEOTIDE SEQUENCE [LARGE SCALE GENOMIC DNA]</scope>
    <source>
        <strain evidence="2 3">PL-19</strain>
    </source>
</reference>
<evidence type="ECO:0000313" key="3">
    <source>
        <dbReference type="Proteomes" id="UP000053352"/>
    </source>
</evidence>
<evidence type="ECO:0000313" key="2">
    <source>
        <dbReference type="EMBL" id="KSW11330.1"/>
    </source>
</evidence>
<feature type="domain" description="VapC9 PIN-like" evidence="1">
    <location>
        <begin position="2"/>
        <end position="101"/>
    </location>
</feature>
<protein>
    <recommendedName>
        <fullName evidence="1">VapC9 PIN-like domain-containing protein</fullName>
    </recommendedName>
</protein>
<dbReference type="AlphaFoldDB" id="A0A0V8RTM9"/>
<dbReference type="STRING" id="2309.CF15_00195"/>
<keyword evidence="3" id="KW-1185">Reference proteome</keyword>
<dbReference type="InterPro" id="IPR041120">
    <property type="entry name" value="PIN_9"/>
</dbReference>
<evidence type="ECO:0000259" key="1">
    <source>
        <dbReference type="Pfam" id="PF18477"/>
    </source>
</evidence>
<accession>A0A0V8RTM9</accession>
<dbReference type="EMBL" id="LNTB01000001">
    <property type="protein sequence ID" value="KSW11330.1"/>
    <property type="molecule type" value="Genomic_DNA"/>
</dbReference>
<gene>
    <name evidence="2" type="ORF">CF15_00195</name>
</gene>
<dbReference type="Gene3D" id="3.40.50.1010">
    <property type="entry name" value="5'-nuclease"/>
    <property type="match status" value="1"/>
</dbReference>
<proteinExistence type="predicted"/>